<dbReference type="AlphaFoldDB" id="A0A8U0IFK1"/>
<sequence length="52" mass="5763">MPRVERTDGPSVTCDAFEEGREGLILKDSHGRNVGWLPFEKVEHVLPESGGK</sequence>
<evidence type="ECO:0000313" key="1">
    <source>
        <dbReference type="EMBL" id="UPV99455.1"/>
    </source>
</evidence>
<name>A0A8U0IFK1_9EURY</name>
<evidence type="ECO:0000313" key="2">
    <source>
        <dbReference type="Proteomes" id="UP000830434"/>
    </source>
</evidence>
<dbReference type="EMBL" id="CP096658">
    <property type="protein sequence ID" value="UPV99455.1"/>
    <property type="molecule type" value="Genomic_DNA"/>
</dbReference>
<keyword evidence="2" id="KW-1185">Reference proteome</keyword>
<accession>A0A8U0IFK1</accession>
<organism evidence="1 2">
    <name type="scientific">Halorussus gelatinilyticus</name>
    <dbReference type="NCBI Taxonomy" id="2937524"/>
    <lineage>
        <taxon>Archaea</taxon>
        <taxon>Methanobacteriati</taxon>
        <taxon>Methanobacteriota</taxon>
        <taxon>Stenosarchaea group</taxon>
        <taxon>Halobacteria</taxon>
        <taxon>Halobacteriales</taxon>
        <taxon>Haladaptataceae</taxon>
        <taxon>Halorussus</taxon>
    </lineage>
</organism>
<dbReference type="KEGG" id="haxz:M0R88_13110"/>
<reference evidence="1" key="1">
    <citation type="submission" date="2022-04" db="EMBL/GenBank/DDBJ databases">
        <title>Diverse halophilic archaea isolated from saline environments.</title>
        <authorList>
            <person name="Cui H.-L."/>
        </authorList>
    </citation>
    <scope>NUCLEOTIDE SEQUENCE</scope>
    <source>
        <strain evidence="1">XZYJT40</strain>
    </source>
</reference>
<dbReference type="GeneID" id="72190811"/>
<proteinExistence type="predicted"/>
<dbReference type="Proteomes" id="UP000830434">
    <property type="component" value="Chromosome"/>
</dbReference>
<dbReference type="RefSeq" id="WP_248653948.1">
    <property type="nucleotide sequence ID" value="NZ_CP096658.1"/>
</dbReference>
<gene>
    <name evidence="1" type="ORF">M0R88_13110</name>
</gene>
<protein>
    <submittedName>
        <fullName evidence="1">Uncharacterized protein</fullName>
    </submittedName>
</protein>